<proteinExistence type="predicted"/>
<evidence type="ECO:0000313" key="1">
    <source>
        <dbReference type="EMBL" id="EGZ21502.1"/>
    </source>
</evidence>
<dbReference type="KEGG" id="psoj:PHYSODRAFT_394162"/>
<dbReference type="RefSeq" id="XP_009524219.1">
    <property type="nucleotide sequence ID" value="XM_009525924.1"/>
</dbReference>
<organism evidence="1 2">
    <name type="scientific">Phytophthora sojae (strain P6497)</name>
    <name type="common">Soybean stem and root rot agent</name>
    <name type="synonym">Phytophthora megasperma f. sp. glycines</name>
    <dbReference type="NCBI Taxonomy" id="1094619"/>
    <lineage>
        <taxon>Eukaryota</taxon>
        <taxon>Sar</taxon>
        <taxon>Stramenopiles</taxon>
        <taxon>Oomycota</taxon>
        <taxon>Peronosporomycetes</taxon>
        <taxon>Peronosporales</taxon>
        <taxon>Peronosporaceae</taxon>
        <taxon>Phytophthora</taxon>
    </lineage>
</organism>
<dbReference type="InParanoid" id="G4Z3D9"/>
<accession>G4Z3D9</accession>
<dbReference type="EMBL" id="JH159153">
    <property type="protein sequence ID" value="EGZ21502.1"/>
    <property type="molecule type" value="Genomic_DNA"/>
</dbReference>
<evidence type="ECO:0000313" key="2">
    <source>
        <dbReference type="Proteomes" id="UP000002640"/>
    </source>
</evidence>
<dbReference type="Proteomes" id="UP000002640">
    <property type="component" value="Unassembled WGS sequence"/>
</dbReference>
<dbReference type="AlphaFoldDB" id="G4Z3D9"/>
<keyword evidence="2" id="KW-1185">Reference proteome</keyword>
<name>G4Z3D9_PHYSP</name>
<dbReference type="GeneID" id="20651188"/>
<protein>
    <submittedName>
        <fullName evidence="1">Uncharacterized protein</fullName>
    </submittedName>
</protein>
<feature type="non-terminal residue" evidence="1">
    <location>
        <position position="196"/>
    </location>
</feature>
<gene>
    <name evidence="1" type="ORF">PHYSODRAFT_394162</name>
</gene>
<feature type="non-terminal residue" evidence="1">
    <location>
        <position position="1"/>
    </location>
</feature>
<reference evidence="1 2" key="1">
    <citation type="journal article" date="2006" name="Science">
        <title>Phytophthora genome sequences uncover evolutionary origins and mechanisms of pathogenesis.</title>
        <authorList>
            <person name="Tyler B.M."/>
            <person name="Tripathy S."/>
            <person name="Zhang X."/>
            <person name="Dehal P."/>
            <person name="Jiang R.H."/>
            <person name="Aerts A."/>
            <person name="Arredondo F.D."/>
            <person name="Baxter L."/>
            <person name="Bensasson D."/>
            <person name="Beynon J.L."/>
            <person name="Chapman J."/>
            <person name="Damasceno C.M."/>
            <person name="Dorrance A.E."/>
            <person name="Dou D."/>
            <person name="Dickerman A.W."/>
            <person name="Dubchak I.L."/>
            <person name="Garbelotto M."/>
            <person name="Gijzen M."/>
            <person name="Gordon S.G."/>
            <person name="Govers F."/>
            <person name="Grunwald N.J."/>
            <person name="Huang W."/>
            <person name="Ivors K.L."/>
            <person name="Jones R.W."/>
            <person name="Kamoun S."/>
            <person name="Krampis K."/>
            <person name="Lamour K.H."/>
            <person name="Lee M.K."/>
            <person name="McDonald W.H."/>
            <person name="Medina M."/>
            <person name="Meijer H.J."/>
            <person name="Nordberg E.K."/>
            <person name="Maclean D.J."/>
            <person name="Ospina-Giraldo M.D."/>
            <person name="Morris P.F."/>
            <person name="Phuntumart V."/>
            <person name="Putnam N.H."/>
            <person name="Rash S."/>
            <person name="Rose J.K."/>
            <person name="Sakihama Y."/>
            <person name="Salamov A.A."/>
            <person name="Savidor A."/>
            <person name="Scheuring C.F."/>
            <person name="Smith B.M."/>
            <person name="Sobral B.W."/>
            <person name="Terry A."/>
            <person name="Torto-Alalibo T.A."/>
            <person name="Win J."/>
            <person name="Xu Z."/>
            <person name="Zhang H."/>
            <person name="Grigoriev I.V."/>
            <person name="Rokhsar D.S."/>
            <person name="Boore J.L."/>
        </authorList>
    </citation>
    <scope>NUCLEOTIDE SEQUENCE [LARGE SCALE GENOMIC DNA]</scope>
    <source>
        <strain evidence="1 2">P6497</strain>
    </source>
</reference>
<sequence length="196" mass="21891">LQVWLNAIGGKITDVEANGQCGWLAIYAAAHNVENDVLDMTPKTIQEATMWKRKILNVLLARINPLVEAKVIDLATEQGTSYSSSTTPTTTHSNADALLMYWDSERRRSVDIPVPQSCWVNMTILHGATLFLREPVYVLDVHQDGGTYLGMYAYRKVDRHGKAEDIPFFANIHADKGLQLLETLRGKGVRPVMIVL</sequence>